<dbReference type="Proteomes" id="UP000664169">
    <property type="component" value="Unassembled WGS sequence"/>
</dbReference>
<feature type="region of interest" description="Disordered" evidence="1">
    <location>
        <begin position="245"/>
        <end position="343"/>
    </location>
</feature>
<proteinExistence type="predicted"/>
<organism evidence="2 3">
    <name type="scientific">Gomphillus americanus</name>
    <dbReference type="NCBI Taxonomy" id="1940652"/>
    <lineage>
        <taxon>Eukaryota</taxon>
        <taxon>Fungi</taxon>
        <taxon>Dikarya</taxon>
        <taxon>Ascomycota</taxon>
        <taxon>Pezizomycotina</taxon>
        <taxon>Lecanoromycetes</taxon>
        <taxon>OSLEUM clade</taxon>
        <taxon>Ostropomycetidae</taxon>
        <taxon>Ostropales</taxon>
        <taxon>Graphidaceae</taxon>
        <taxon>Gomphilloideae</taxon>
        <taxon>Gomphillus</taxon>
    </lineage>
</organism>
<evidence type="ECO:0000313" key="3">
    <source>
        <dbReference type="Proteomes" id="UP000664169"/>
    </source>
</evidence>
<dbReference type="AlphaFoldDB" id="A0A8H3FE92"/>
<feature type="compositionally biased region" description="Polar residues" evidence="1">
    <location>
        <begin position="245"/>
        <end position="266"/>
    </location>
</feature>
<evidence type="ECO:0000313" key="2">
    <source>
        <dbReference type="EMBL" id="CAF9924416.1"/>
    </source>
</evidence>
<dbReference type="EMBL" id="CAJPDQ010000021">
    <property type="protein sequence ID" value="CAF9924416.1"/>
    <property type="molecule type" value="Genomic_DNA"/>
</dbReference>
<comment type="caution">
    <text evidence="2">The sequence shown here is derived from an EMBL/GenBank/DDBJ whole genome shotgun (WGS) entry which is preliminary data.</text>
</comment>
<keyword evidence="3" id="KW-1185">Reference proteome</keyword>
<accession>A0A8H3FE92</accession>
<gene>
    <name evidence="2" type="ORF">GOMPHAMPRED_003627</name>
</gene>
<sequence length="465" mass="52455">MPHNVEDSQMGDNQTDISSKVIEGQDSCIFRIPNEKDHMYVILIWQPEYKRHQYVLRRVSDEFLNITLVLKLCFQNKAQQDLMLDHQHKNAISRLEKSSTCIKDGPYQGIYASWDFAKWVIASSKDGPDKIRRLERLIELHETEIVEAPSLDSLRSSRGLRTSTETQRIQLPEEDGCEIKGSEISGNLDASSEKFGEPKAVHRLVRDCTSEQKQRDTIKAQHAILKQKQLDTIEVQHDFGVLPQTTSMTVPQTPGSGNRDTVSQPSIVVKLNRPLDRKAKSKRQQPADNAEVRRLPKKLKLTMRPESGHTASPASIRLSADDAESTNAPTMNSGDGPCSSPFGLQLSEAKSIQPSTSSIRTFLNAVTDHTEAIENEEARCGEIASEISASDTRILALEKELTALAENLEIERCGRKEKLERHNHGMLQCIEERRVLGVLLKQYNFTFHHPTNWGTRSNGLDKEYP</sequence>
<protein>
    <submittedName>
        <fullName evidence="2">Uncharacterized protein</fullName>
    </submittedName>
</protein>
<evidence type="ECO:0000256" key="1">
    <source>
        <dbReference type="SAM" id="MobiDB-lite"/>
    </source>
</evidence>
<name>A0A8H3FE92_9LECA</name>
<reference evidence="2" key="1">
    <citation type="submission" date="2021-03" db="EMBL/GenBank/DDBJ databases">
        <authorList>
            <person name="Tagirdzhanova G."/>
        </authorList>
    </citation>
    <scope>NUCLEOTIDE SEQUENCE</scope>
</reference>